<reference evidence="3" key="1">
    <citation type="submission" date="2017-10" db="EMBL/GenBank/DDBJ databases">
        <title>Rapid genome shrinkage in a self-fertile nematode reveals novel sperm competition proteins.</title>
        <authorList>
            <person name="Yin D."/>
            <person name="Schwarz E.M."/>
            <person name="Thomas C.G."/>
            <person name="Felde R.L."/>
            <person name="Korf I.F."/>
            <person name="Cutter A.D."/>
            <person name="Schartner C.M."/>
            <person name="Ralston E.J."/>
            <person name="Meyer B.J."/>
            <person name="Haag E.S."/>
        </authorList>
    </citation>
    <scope>NUCLEOTIDE SEQUENCE [LARGE SCALE GENOMIC DNA]</scope>
    <source>
        <strain evidence="3">JU1422</strain>
    </source>
</reference>
<keyword evidence="3" id="KW-1185">Reference proteome</keyword>
<feature type="compositionally biased region" description="Basic and acidic residues" evidence="1">
    <location>
        <begin position="130"/>
        <end position="140"/>
    </location>
</feature>
<dbReference type="Proteomes" id="UP000230233">
    <property type="component" value="Unassembled WGS sequence"/>
</dbReference>
<evidence type="ECO:0000313" key="3">
    <source>
        <dbReference type="Proteomes" id="UP000230233"/>
    </source>
</evidence>
<feature type="compositionally biased region" description="Low complexity" evidence="1">
    <location>
        <begin position="108"/>
        <end position="120"/>
    </location>
</feature>
<name>A0A2G5S902_9PELO</name>
<proteinExistence type="predicted"/>
<dbReference type="EMBL" id="PDUG01000097">
    <property type="protein sequence ID" value="PIC11403.1"/>
    <property type="molecule type" value="Genomic_DNA"/>
</dbReference>
<sequence length="140" mass="17032">MPDNYEVTMEDEDTEIKRRHWKETKMSVEEIRRLKLERHKKKQELKMAELRIKNNLKRAFENCSSIETFHHYERRSTKASVWRWISRHSTMSVDEWYHQKFGCNPHNAPQSSAPEPQQQLESEEEDDDEARAKAMRWDEV</sequence>
<evidence type="ECO:0000256" key="1">
    <source>
        <dbReference type="SAM" id="MobiDB-lite"/>
    </source>
</evidence>
<comment type="caution">
    <text evidence="2">The sequence shown here is derived from an EMBL/GenBank/DDBJ whole genome shotgun (WGS) entry which is preliminary data.</text>
</comment>
<dbReference type="AlphaFoldDB" id="A0A2G5S902"/>
<dbReference type="Pfam" id="PF04177">
    <property type="entry name" value="TAP42"/>
    <property type="match status" value="1"/>
</dbReference>
<dbReference type="InterPro" id="IPR007304">
    <property type="entry name" value="TAP46-like"/>
</dbReference>
<accession>A0A2G5S902</accession>
<protein>
    <submittedName>
        <fullName evidence="2">Uncharacterized protein</fullName>
    </submittedName>
</protein>
<dbReference type="GO" id="GO:0009966">
    <property type="term" value="P:regulation of signal transduction"/>
    <property type="evidence" value="ECO:0007669"/>
    <property type="project" value="InterPro"/>
</dbReference>
<gene>
    <name evidence="2" type="ORF">B9Z55_029101</name>
</gene>
<dbReference type="OrthoDB" id="10261753at2759"/>
<organism evidence="2 3">
    <name type="scientific">Caenorhabditis nigoni</name>
    <dbReference type="NCBI Taxonomy" id="1611254"/>
    <lineage>
        <taxon>Eukaryota</taxon>
        <taxon>Metazoa</taxon>
        <taxon>Ecdysozoa</taxon>
        <taxon>Nematoda</taxon>
        <taxon>Chromadorea</taxon>
        <taxon>Rhabditida</taxon>
        <taxon>Rhabditina</taxon>
        <taxon>Rhabditomorpha</taxon>
        <taxon>Rhabditoidea</taxon>
        <taxon>Rhabditidae</taxon>
        <taxon>Peloderinae</taxon>
        <taxon>Caenorhabditis</taxon>
    </lineage>
</organism>
<feature type="region of interest" description="Disordered" evidence="1">
    <location>
        <begin position="102"/>
        <end position="140"/>
    </location>
</feature>
<dbReference type="STRING" id="1611254.A0A2G5S902"/>
<evidence type="ECO:0000313" key="2">
    <source>
        <dbReference type="EMBL" id="PIC11403.1"/>
    </source>
</evidence>